<evidence type="ECO:0000256" key="8">
    <source>
        <dbReference type="SAM" id="MobiDB-lite"/>
    </source>
</evidence>
<evidence type="ECO:0000256" key="2">
    <source>
        <dbReference type="ARBA" id="ARBA00022448"/>
    </source>
</evidence>
<evidence type="ECO:0000313" key="12">
    <source>
        <dbReference type="Proteomes" id="UP001186944"/>
    </source>
</evidence>
<comment type="subcellular location">
    <subcellularLocation>
        <location evidence="1">Membrane</location>
        <topology evidence="1">Multi-pass membrane protein</topology>
    </subcellularLocation>
</comment>
<dbReference type="Pfam" id="PF11879">
    <property type="entry name" value="DUF3399"/>
    <property type="match status" value="1"/>
</dbReference>
<dbReference type="GO" id="GO:0008076">
    <property type="term" value="C:voltage-gated potassium channel complex"/>
    <property type="evidence" value="ECO:0007669"/>
    <property type="project" value="InterPro"/>
</dbReference>
<dbReference type="GO" id="GO:0005249">
    <property type="term" value="F:voltage-gated potassium channel activity"/>
    <property type="evidence" value="ECO:0007669"/>
    <property type="project" value="InterPro"/>
</dbReference>
<keyword evidence="7" id="KW-0407">Ion channel</keyword>
<dbReference type="SUPFAM" id="SSF81324">
    <property type="entry name" value="Voltage-gated potassium channels"/>
    <property type="match status" value="1"/>
</dbReference>
<sequence length="260" mass="28573">MVPNTEIGKIVGGLCSICGVLVIALPVPVIVSNFSRIYHQNQRADKRKAQKKARIARIKMAKNASGAAFISSKKRAEEALRAKESGLEVDDYKPQDVLEMQHHHLLSCLEKTTDREFVELDMAFNGALTKPSETPPPSPDPSISSLDRHRNTGCCARRFSPHRRFLVKRRNTDSDNDDLNDIQIRLPTLNRSSRSNLNAVSTSTPNSKSNNLTVTTAIVTLPTPSTTPETESAHTQSTSGTMSPSNAQMQNPDSVRISTL</sequence>
<keyword evidence="12" id="KW-1185">Reference proteome</keyword>
<evidence type="ECO:0000313" key="11">
    <source>
        <dbReference type="EMBL" id="KAK3101448.1"/>
    </source>
</evidence>
<dbReference type="Gene3D" id="1.10.287.70">
    <property type="match status" value="1"/>
</dbReference>
<feature type="compositionally biased region" description="Polar residues" evidence="8">
    <location>
        <begin position="233"/>
        <end position="260"/>
    </location>
</feature>
<keyword evidence="3 9" id="KW-0812">Transmembrane</keyword>
<dbReference type="InterPro" id="IPR028325">
    <property type="entry name" value="VG_K_chnl"/>
</dbReference>
<evidence type="ECO:0000256" key="5">
    <source>
        <dbReference type="ARBA" id="ARBA00023065"/>
    </source>
</evidence>
<dbReference type="PANTHER" id="PTHR11537:SF105">
    <property type="entry name" value="POTASSIUM VOLTAGE-GATED CHANNEL PROTEIN SHAL"/>
    <property type="match status" value="1"/>
</dbReference>
<feature type="transmembrane region" description="Helical" evidence="9">
    <location>
        <begin position="7"/>
        <end position="31"/>
    </location>
</feature>
<evidence type="ECO:0000256" key="3">
    <source>
        <dbReference type="ARBA" id="ARBA00022692"/>
    </source>
</evidence>
<evidence type="ECO:0000256" key="9">
    <source>
        <dbReference type="SAM" id="Phobius"/>
    </source>
</evidence>
<evidence type="ECO:0000256" key="1">
    <source>
        <dbReference type="ARBA" id="ARBA00004141"/>
    </source>
</evidence>
<dbReference type="EMBL" id="VSWD01000005">
    <property type="protein sequence ID" value="KAK3101448.1"/>
    <property type="molecule type" value="Genomic_DNA"/>
</dbReference>
<accession>A0AA89C6D4</accession>
<organism evidence="11 12">
    <name type="scientific">Pinctada imbricata</name>
    <name type="common">Atlantic pearl-oyster</name>
    <name type="synonym">Pinctada martensii</name>
    <dbReference type="NCBI Taxonomy" id="66713"/>
    <lineage>
        <taxon>Eukaryota</taxon>
        <taxon>Metazoa</taxon>
        <taxon>Spiralia</taxon>
        <taxon>Lophotrochozoa</taxon>
        <taxon>Mollusca</taxon>
        <taxon>Bivalvia</taxon>
        <taxon>Autobranchia</taxon>
        <taxon>Pteriomorphia</taxon>
        <taxon>Pterioida</taxon>
        <taxon>Pterioidea</taxon>
        <taxon>Pteriidae</taxon>
        <taxon>Pinctada</taxon>
    </lineage>
</organism>
<dbReference type="PANTHER" id="PTHR11537">
    <property type="entry name" value="VOLTAGE-GATED POTASSIUM CHANNEL"/>
    <property type="match status" value="1"/>
</dbReference>
<protein>
    <recommendedName>
        <fullName evidence="10">Potassium channel voltage dependent Kv4 C-terminal domain-containing protein</fullName>
    </recommendedName>
</protein>
<evidence type="ECO:0000259" key="10">
    <source>
        <dbReference type="Pfam" id="PF11879"/>
    </source>
</evidence>
<name>A0AA89C6D4_PINIB</name>
<keyword evidence="2" id="KW-0813">Transport</keyword>
<dbReference type="AlphaFoldDB" id="A0AA89C6D4"/>
<evidence type="ECO:0000256" key="7">
    <source>
        <dbReference type="ARBA" id="ARBA00023303"/>
    </source>
</evidence>
<dbReference type="Proteomes" id="UP001186944">
    <property type="component" value="Unassembled WGS sequence"/>
</dbReference>
<feature type="region of interest" description="Disordered" evidence="8">
    <location>
        <begin position="127"/>
        <end position="149"/>
    </location>
</feature>
<feature type="domain" description="Potassium channel voltage dependent Kv4 C-terminal" evidence="10">
    <location>
        <begin position="96"/>
        <end position="160"/>
    </location>
</feature>
<feature type="region of interest" description="Disordered" evidence="8">
    <location>
        <begin position="221"/>
        <end position="260"/>
    </location>
</feature>
<dbReference type="GO" id="GO:0001508">
    <property type="term" value="P:action potential"/>
    <property type="evidence" value="ECO:0007669"/>
    <property type="project" value="TreeGrafter"/>
</dbReference>
<evidence type="ECO:0000256" key="6">
    <source>
        <dbReference type="ARBA" id="ARBA00023136"/>
    </source>
</evidence>
<dbReference type="InterPro" id="IPR024587">
    <property type="entry name" value="K_chnl_volt-dep_Kv4_C"/>
</dbReference>
<keyword evidence="5" id="KW-0406">Ion transport</keyword>
<proteinExistence type="predicted"/>
<gene>
    <name evidence="11" type="ORF">FSP39_003666</name>
</gene>
<reference evidence="11" key="1">
    <citation type="submission" date="2019-08" db="EMBL/GenBank/DDBJ databases">
        <title>The improved chromosome-level genome for the pearl oyster Pinctada fucata martensii using PacBio sequencing and Hi-C.</title>
        <authorList>
            <person name="Zheng Z."/>
        </authorList>
    </citation>
    <scope>NUCLEOTIDE SEQUENCE</scope>
    <source>
        <strain evidence="11">ZZ-2019</strain>
        <tissue evidence="11">Adductor muscle</tissue>
    </source>
</reference>
<keyword evidence="4 9" id="KW-1133">Transmembrane helix</keyword>
<keyword evidence="6 9" id="KW-0472">Membrane</keyword>
<evidence type="ECO:0000256" key="4">
    <source>
        <dbReference type="ARBA" id="ARBA00022989"/>
    </source>
</evidence>
<comment type="caution">
    <text evidence="11">The sequence shown here is derived from an EMBL/GenBank/DDBJ whole genome shotgun (WGS) entry which is preliminary data.</text>
</comment>